<reference evidence="2" key="1">
    <citation type="submission" date="2021-01" db="UniProtKB">
        <authorList>
            <consortium name="EnsemblMetazoa"/>
        </authorList>
    </citation>
    <scope>IDENTIFICATION</scope>
</reference>
<evidence type="ECO:0000313" key="2">
    <source>
        <dbReference type="EnsemblMetazoa" id="CLYHEMP010650.1"/>
    </source>
</evidence>
<proteinExistence type="predicted"/>
<dbReference type="Proteomes" id="UP000594262">
    <property type="component" value="Unplaced"/>
</dbReference>
<keyword evidence="1" id="KW-0732">Signal</keyword>
<feature type="signal peptide" evidence="1">
    <location>
        <begin position="1"/>
        <end position="19"/>
    </location>
</feature>
<feature type="chain" id="PRO_5029511782" description="Cnidarian restricted protein" evidence="1">
    <location>
        <begin position="20"/>
        <end position="216"/>
    </location>
</feature>
<dbReference type="EnsemblMetazoa" id="CLYHEMT010650.1">
    <property type="protein sequence ID" value="CLYHEMP010650.1"/>
    <property type="gene ID" value="CLYHEMG010650"/>
</dbReference>
<sequence>MMLTYFLIFALTIIQHVTCTENNKKIRVCLQRCRHSTKNIPKFRNCIHRNCFRSVTKSGARITEAITATETTPTMPATEKMVATTETTPTMPATERMVTTTETTPTIPASERIVTTIEMTPTIPATERIVTSTETTPTIPASERMVTTTETTPTISATERIVNNWSHALQVPKEITATSRIVQRCLLTTILRPSVIEIDGESINFIYEKVVSICFY</sequence>
<keyword evidence="3" id="KW-1185">Reference proteome</keyword>
<name>A0A7M5VCZ9_9CNID</name>
<evidence type="ECO:0000256" key="1">
    <source>
        <dbReference type="SAM" id="SignalP"/>
    </source>
</evidence>
<protein>
    <recommendedName>
        <fullName evidence="4">Cnidarian restricted protein</fullName>
    </recommendedName>
</protein>
<evidence type="ECO:0000313" key="3">
    <source>
        <dbReference type="Proteomes" id="UP000594262"/>
    </source>
</evidence>
<accession>A0A7M5VCZ9</accession>
<dbReference type="AlphaFoldDB" id="A0A7M5VCZ9"/>
<organism evidence="2 3">
    <name type="scientific">Clytia hemisphaerica</name>
    <dbReference type="NCBI Taxonomy" id="252671"/>
    <lineage>
        <taxon>Eukaryota</taxon>
        <taxon>Metazoa</taxon>
        <taxon>Cnidaria</taxon>
        <taxon>Hydrozoa</taxon>
        <taxon>Hydroidolina</taxon>
        <taxon>Leptothecata</taxon>
        <taxon>Obeliida</taxon>
        <taxon>Clytiidae</taxon>
        <taxon>Clytia</taxon>
    </lineage>
</organism>
<evidence type="ECO:0008006" key="4">
    <source>
        <dbReference type="Google" id="ProtNLM"/>
    </source>
</evidence>